<accession>A0A8X6MFS9</accession>
<comment type="caution">
    <text evidence="2">The sequence shown here is derived from an EMBL/GenBank/DDBJ whole genome shotgun (WGS) entry which is preliminary data.</text>
</comment>
<protein>
    <submittedName>
        <fullName evidence="2">Uncharacterized protein</fullName>
    </submittedName>
</protein>
<proteinExistence type="predicted"/>
<reference evidence="2" key="1">
    <citation type="submission" date="2020-08" db="EMBL/GenBank/DDBJ databases">
        <title>Multicomponent nature underlies the extraordinary mechanical properties of spider dragline silk.</title>
        <authorList>
            <person name="Kono N."/>
            <person name="Nakamura H."/>
            <person name="Mori M."/>
            <person name="Yoshida Y."/>
            <person name="Ohtoshi R."/>
            <person name="Malay A.D."/>
            <person name="Moran D.A.P."/>
            <person name="Tomita M."/>
            <person name="Numata K."/>
            <person name="Arakawa K."/>
        </authorList>
    </citation>
    <scope>NUCLEOTIDE SEQUENCE</scope>
</reference>
<evidence type="ECO:0000313" key="3">
    <source>
        <dbReference type="Proteomes" id="UP000887013"/>
    </source>
</evidence>
<keyword evidence="3" id="KW-1185">Reference proteome</keyword>
<name>A0A8X6MFS9_NEPPI</name>
<sequence length="94" mass="10765">ISFTSCHECCSKEKGVLTVLEVIRLPDVHAHEGHELELRESLPRGRGEGQQVPEVSNLRVDEVPPQLRRSLRRLVGIETEKRQSMELNLFEHSL</sequence>
<feature type="region of interest" description="Disordered" evidence="1">
    <location>
        <begin position="35"/>
        <end position="59"/>
    </location>
</feature>
<evidence type="ECO:0000256" key="1">
    <source>
        <dbReference type="SAM" id="MobiDB-lite"/>
    </source>
</evidence>
<dbReference type="EMBL" id="BMAW01045218">
    <property type="protein sequence ID" value="GFS48595.1"/>
    <property type="molecule type" value="Genomic_DNA"/>
</dbReference>
<feature type="compositionally biased region" description="Basic and acidic residues" evidence="1">
    <location>
        <begin position="35"/>
        <end position="47"/>
    </location>
</feature>
<evidence type="ECO:0000313" key="2">
    <source>
        <dbReference type="EMBL" id="GFS48595.1"/>
    </source>
</evidence>
<dbReference type="AlphaFoldDB" id="A0A8X6MFS9"/>
<gene>
    <name evidence="2" type="ORF">NPIL_670581</name>
</gene>
<organism evidence="2 3">
    <name type="scientific">Nephila pilipes</name>
    <name type="common">Giant wood spider</name>
    <name type="synonym">Nephila maculata</name>
    <dbReference type="NCBI Taxonomy" id="299642"/>
    <lineage>
        <taxon>Eukaryota</taxon>
        <taxon>Metazoa</taxon>
        <taxon>Ecdysozoa</taxon>
        <taxon>Arthropoda</taxon>
        <taxon>Chelicerata</taxon>
        <taxon>Arachnida</taxon>
        <taxon>Araneae</taxon>
        <taxon>Araneomorphae</taxon>
        <taxon>Entelegynae</taxon>
        <taxon>Araneoidea</taxon>
        <taxon>Nephilidae</taxon>
        <taxon>Nephila</taxon>
    </lineage>
</organism>
<feature type="non-terminal residue" evidence="2">
    <location>
        <position position="1"/>
    </location>
</feature>
<dbReference type="Proteomes" id="UP000887013">
    <property type="component" value="Unassembled WGS sequence"/>
</dbReference>